<dbReference type="InterPro" id="IPR000843">
    <property type="entry name" value="HTH_LacI"/>
</dbReference>
<name>A0A841KYX5_9FIRM</name>
<gene>
    <name evidence="5" type="ORF">HNQ80_003639</name>
</gene>
<accession>A0A841KYX5</accession>
<evidence type="ECO:0000256" key="1">
    <source>
        <dbReference type="ARBA" id="ARBA00023015"/>
    </source>
</evidence>
<dbReference type="PROSITE" id="PS00356">
    <property type="entry name" value="HTH_LACI_1"/>
    <property type="match status" value="1"/>
</dbReference>
<evidence type="ECO:0000256" key="3">
    <source>
        <dbReference type="ARBA" id="ARBA00023163"/>
    </source>
</evidence>
<sequence>MTTIKDIAKLAGVSVATVSRVINDDPGVKEKSRDKVLQTIRETNYVPNTVGRNLRKSKSDMILVMLPTLSNPFYAKILKGIEERASELGYGVLVSVTHHEVKTEKKYLKMLEMKQVDGVITLFSTLSTEELNNLATKYPFVQGCEYTEGAQLPYVMIDNKKAAYEATKYFISHGHQRIGMISGSFYESSERGREQGYRDAILDAGLIFDKKYIVKSNYKPESGMEMCRALLSFSEPPTAILTVSDTLAIGAIKYLKSIGVAAGKEVEIIGFDNASITRVYDPTISTVSQPRYDLGRVSVDLVVEKINDIKVVNKGIILPHELILRESTHEDDE</sequence>
<protein>
    <submittedName>
        <fullName evidence="5">DNA-binding LacI/PurR family transcriptional regulator</fullName>
    </submittedName>
</protein>
<dbReference type="RefSeq" id="WP_184312011.1">
    <property type="nucleotide sequence ID" value="NZ_JACHEN010000024.1"/>
</dbReference>
<comment type="caution">
    <text evidence="5">The sequence shown here is derived from an EMBL/GenBank/DDBJ whole genome shotgun (WGS) entry which is preliminary data.</text>
</comment>
<organism evidence="5 6">
    <name type="scientific">Anaerosolibacter carboniphilus</name>
    <dbReference type="NCBI Taxonomy" id="1417629"/>
    <lineage>
        <taxon>Bacteria</taxon>
        <taxon>Bacillati</taxon>
        <taxon>Bacillota</taxon>
        <taxon>Clostridia</taxon>
        <taxon>Peptostreptococcales</taxon>
        <taxon>Thermotaleaceae</taxon>
        <taxon>Anaerosolibacter</taxon>
    </lineage>
</organism>
<dbReference type="InterPro" id="IPR001761">
    <property type="entry name" value="Peripla_BP/Lac1_sug-bd_dom"/>
</dbReference>
<reference evidence="5 6" key="1">
    <citation type="submission" date="2020-08" db="EMBL/GenBank/DDBJ databases">
        <title>Genomic Encyclopedia of Type Strains, Phase IV (KMG-IV): sequencing the most valuable type-strain genomes for metagenomic binning, comparative biology and taxonomic classification.</title>
        <authorList>
            <person name="Goeker M."/>
        </authorList>
    </citation>
    <scope>NUCLEOTIDE SEQUENCE [LARGE SCALE GENOMIC DNA]</scope>
    <source>
        <strain evidence="5 6">DSM 103526</strain>
    </source>
</reference>
<proteinExistence type="predicted"/>
<dbReference type="SUPFAM" id="SSF53822">
    <property type="entry name" value="Periplasmic binding protein-like I"/>
    <property type="match status" value="1"/>
</dbReference>
<dbReference type="GO" id="GO:0003700">
    <property type="term" value="F:DNA-binding transcription factor activity"/>
    <property type="evidence" value="ECO:0007669"/>
    <property type="project" value="TreeGrafter"/>
</dbReference>
<dbReference type="PANTHER" id="PTHR30146">
    <property type="entry name" value="LACI-RELATED TRANSCRIPTIONAL REPRESSOR"/>
    <property type="match status" value="1"/>
</dbReference>
<dbReference type="SUPFAM" id="SSF47413">
    <property type="entry name" value="lambda repressor-like DNA-binding domains"/>
    <property type="match status" value="1"/>
</dbReference>
<dbReference type="Pfam" id="PF00532">
    <property type="entry name" value="Peripla_BP_1"/>
    <property type="match status" value="1"/>
</dbReference>
<dbReference type="Proteomes" id="UP000579281">
    <property type="component" value="Unassembled WGS sequence"/>
</dbReference>
<dbReference type="Gene3D" id="1.10.260.40">
    <property type="entry name" value="lambda repressor-like DNA-binding domains"/>
    <property type="match status" value="1"/>
</dbReference>
<dbReference type="Gene3D" id="3.40.50.2300">
    <property type="match status" value="2"/>
</dbReference>
<dbReference type="SMART" id="SM00354">
    <property type="entry name" value="HTH_LACI"/>
    <property type="match status" value="1"/>
</dbReference>
<dbReference type="EMBL" id="JACHEN010000024">
    <property type="protein sequence ID" value="MBB6217518.1"/>
    <property type="molecule type" value="Genomic_DNA"/>
</dbReference>
<evidence type="ECO:0000313" key="6">
    <source>
        <dbReference type="Proteomes" id="UP000579281"/>
    </source>
</evidence>
<evidence type="ECO:0000256" key="2">
    <source>
        <dbReference type="ARBA" id="ARBA00023125"/>
    </source>
</evidence>
<dbReference type="InterPro" id="IPR010982">
    <property type="entry name" value="Lambda_DNA-bd_dom_sf"/>
</dbReference>
<dbReference type="AlphaFoldDB" id="A0A841KYX5"/>
<feature type="domain" description="HTH lacI-type" evidence="4">
    <location>
        <begin position="2"/>
        <end position="56"/>
    </location>
</feature>
<dbReference type="InterPro" id="IPR028082">
    <property type="entry name" value="Peripla_BP_I"/>
</dbReference>
<dbReference type="CDD" id="cd06284">
    <property type="entry name" value="PBP1_LacI-like"/>
    <property type="match status" value="1"/>
</dbReference>
<dbReference type="CDD" id="cd01392">
    <property type="entry name" value="HTH_LacI"/>
    <property type="match status" value="1"/>
</dbReference>
<evidence type="ECO:0000313" key="5">
    <source>
        <dbReference type="EMBL" id="MBB6217518.1"/>
    </source>
</evidence>
<evidence type="ECO:0000259" key="4">
    <source>
        <dbReference type="PROSITE" id="PS50932"/>
    </source>
</evidence>
<dbReference type="PRINTS" id="PR00036">
    <property type="entry name" value="HTHLACI"/>
</dbReference>
<dbReference type="GO" id="GO:0000976">
    <property type="term" value="F:transcription cis-regulatory region binding"/>
    <property type="evidence" value="ECO:0007669"/>
    <property type="project" value="TreeGrafter"/>
</dbReference>
<dbReference type="Pfam" id="PF00356">
    <property type="entry name" value="LacI"/>
    <property type="match status" value="1"/>
</dbReference>
<keyword evidence="3" id="KW-0804">Transcription</keyword>
<dbReference type="PROSITE" id="PS50932">
    <property type="entry name" value="HTH_LACI_2"/>
    <property type="match status" value="1"/>
</dbReference>
<keyword evidence="1" id="KW-0805">Transcription regulation</keyword>
<keyword evidence="6" id="KW-1185">Reference proteome</keyword>
<keyword evidence="2 5" id="KW-0238">DNA-binding</keyword>
<dbReference type="PANTHER" id="PTHR30146:SF109">
    <property type="entry name" value="HTH-TYPE TRANSCRIPTIONAL REGULATOR GALS"/>
    <property type="match status" value="1"/>
</dbReference>